<organism evidence="1 4">
    <name type="scientific">Adineta steineri</name>
    <dbReference type="NCBI Taxonomy" id="433720"/>
    <lineage>
        <taxon>Eukaryota</taxon>
        <taxon>Metazoa</taxon>
        <taxon>Spiralia</taxon>
        <taxon>Gnathifera</taxon>
        <taxon>Rotifera</taxon>
        <taxon>Eurotatoria</taxon>
        <taxon>Bdelloidea</taxon>
        <taxon>Adinetida</taxon>
        <taxon>Adinetidae</taxon>
        <taxon>Adineta</taxon>
    </lineage>
</organism>
<reference evidence="1" key="1">
    <citation type="submission" date="2021-02" db="EMBL/GenBank/DDBJ databases">
        <authorList>
            <person name="Nowell W R."/>
        </authorList>
    </citation>
    <scope>NUCLEOTIDE SEQUENCE</scope>
</reference>
<dbReference type="AlphaFoldDB" id="A0A815NB14"/>
<name>A0A815NB14_9BILA</name>
<evidence type="ECO:0000313" key="2">
    <source>
        <dbReference type="EMBL" id="CAF1625413.1"/>
    </source>
</evidence>
<accession>A0A815NB14</accession>
<keyword evidence="3" id="KW-1185">Reference proteome</keyword>
<comment type="caution">
    <text evidence="1">The sequence shown here is derived from an EMBL/GenBank/DDBJ whole genome shotgun (WGS) entry which is preliminary data.</text>
</comment>
<evidence type="ECO:0000313" key="4">
    <source>
        <dbReference type="Proteomes" id="UP000663877"/>
    </source>
</evidence>
<gene>
    <name evidence="1" type="ORF">BJG266_LOCUS39508</name>
    <name evidence="2" type="ORF">QVE165_LOCUS56409</name>
</gene>
<dbReference type="EMBL" id="CAJNOI010001713">
    <property type="protein sequence ID" value="CAF1434088.1"/>
    <property type="molecule type" value="Genomic_DNA"/>
</dbReference>
<sequence length="77" mass="8783">MATYGDTLNQTFLGISSNEDGELHRTFHTPSNNTKSAGFTFEQQFLFDNTCYSITYQPPTVSCQQMTTEHLDRLCYS</sequence>
<dbReference type="Proteomes" id="UP000663832">
    <property type="component" value="Unassembled WGS sequence"/>
</dbReference>
<dbReference type="EMBL" id="CAJNOM010002046">
    <property type="protein sequence ID" value="CAF1625413.1"/>
    <property type="molecule type" value="Genomic_DNA"/>
</dbReference>
<protein>
    <submittedName>
        <fullName evidence="1">Uncharacterized protein</fullName>
    </submittedName>
</protein>
<dbReference type="Proteomes" id="UP000663877">
    <property type="component" value="Unassembled WGS sequence"/>
</dbReference>
<evidence type="ECO:0000313" key="1">
    <source>
        <dbReference type="EMBL" id="CAF1434088.1"/>
    </source>
</evidence>
<evidence type="ECO:0000313" key="3">
    <source>
        <dbReference type="Proteomes" id="UP000663832"/>
    </source>
</evidence>
<proteinExistence type="predicted"/>